<organism evidence="1 2">
    <name type="scientific">Solanum bulbocastanum</name>
    <name type="common">Wild potato</name>
    <dbReference type="NCBI Taxonomy" id="147425"/>
    <lineage>
        <taxon>Eukaryota</taxon>
        <taxon>Viridiplantae</taxon>
        <taxon>Streptophyta</taxon>
        <taxon>Embryophyta</taxon>
        <taxon>Tracheophyta</taxon>
        <taxon>Spermatophyta</taxon>
        <taxon>Magnoliopsida</taxon>
        <taxon>eudicotyledons</taxon>
        <taxon>Gunneridae</taxon>
        <taxon>Pentapetalae</taxon>
        <taxon>asterids</taxon>
        <taxon>lamiids</taxon>
        <taxon>Solanales</taxon>
        <taxon>Solanaceae</taxon>
        <taxon>Solanoideae</taxon>
        <taxon>Solaneae</taxon>
        <taxon>Solanum</taxon>
    </lineage>
</organism>
<dbReference type="EMBL" id="JBANQN010000010">
    <property type="protein sequence ID" value="KAK6777579.1"/>
    <property type="molecule type" value="Genomic_DNA"/>
</dbReference>
<name>A0AAN8Y367_SOLBU</name>
<sequence length="17" mass="2112">MRILFYDVEVWVVISNE</sequence>
<accession>A0AAN8Y367</accession>
<evidence type="ECO:0000313" key="1">
    <source>
        <dbReference type="EMBL" id="KAK6777579.1"/>
    </source>
</evidence>
<comment type="caution">
    <text evidence="1">The sequence shown here is derived from an EMBL/GenBank/DDBJ whole genome shotgun (WGS) entry which is preliminary data.</text>
</comment>
<proteinExistence type="predicted"/>
<protein>
    <submittedName>
        <fullName evidence="1">Uncharacterized protein</fullName>
    </submittedName>
</protein>
<evidence type="ECO:0000313" key="2">
    <source>
        <dbReference type="Proteomes" id="UP001371456"/>
    </source>
</evidence>
<reference evidence="1 2" key="1">
    <citation type="submission" date="2024-02" db="EMBL/GenBank/DDBJ databases">
        <title>de novo genome assembly of Solanum bulbocastanum strain 11H21.</title>
        <authorList>
            <person name="Hosaka A.J."/>
        </authorList>
    </citation>
    <scope>NUCLEOTIDE SEQUENCE [LARGE SCALE GENOMIC DNA]</scope>
    <source>
        <tissue evidence="1">Young leaves</tissue>
    </source>
</reference>
<dbReference type="AlphaFoldDB" id="A0AAN8Y367"/>
<gene>
    <name evidence="1" type="ORF">RDI58_024297</name>
</gene>
<dbReference type="Proteomes" id="UP001371456">
    <property type="component" value="Unassembled WGS sequence"/>
</dbReference>
<keyword evidence="2" id="KW-1185">Reference proteome</keyword>